<name>A0A9N9EW27_9GLOM</name>
<evidence type="ECO:0000313" key="2">
    <source>
        <dbReference type="Proteomes" id="UP000789572"/>
    </source>
</evidence>
<keyword evidence="2" id="KW-1185">Reference proteome</keyword>
<gene>
    <name evidence="1" type="ORF">POCULU_LOCUS2349</name>
</gene>
<sequence length="45" mass="5126">MPKVPVATSKRSLNFKEDKDVKRAKIETQNLPIIIIGTAIVNRYE</sequence>
<dbReference type="AlphaFoldDB" id="A0A9N9EW27"/>
<organism evidence="1 2">
    <name type="scientific">Paraglomus occultum</name>
    <dbReference type="NCBI Taxonomy" id="144539"/>
    <lineage>
        <taxon>Eukaryota</taxon>
        <taxon>Fungi</taxon>
        <taxon>Fungi incertae sedis</taxon>
        <taxon>Mucoromycota</taxon>
        <taxon>Glomeromycotina</taxon>
        <taxon>Glomeromycetes</taxon>
        <taxon>Paraglomerales</taxon>
        <taxon>Paraglomeraceae</taxon>
        <taxon>Paraglomus</taxon>
    </lineage>
</organism>
<proteinExistence type="predicted"/>
<protein>
    <submittedName>
        <fullName evidence="1">11274_t:CDS:1</fullName>
    </submittedName>
</protein>
<dbReference type="Proteomes" id="UP000789572">
    <property type="component" value="Unassembled WGS sequence"/>
</dbReference>
<evidence type="ECO:0000313" key="1">
    <source>
        <dbReference type="EMBL" id="CAG8496511.1"/>
    </source>
</evidence>
<reference evidence="1" key="1">
    <citation type="submission" date="2021-06" db="EMBL/GenBank/DDBJ databases">
        <authorList>
            <person name="Kallberg Y."/>
            <person name="Tangrot J."/>
            <person name="Rosling A."/>
        </authorList>
    </citation>
    <scope>NUCLEOTIDE SEQUENCE</scope>
    <source>
        <strain evidence="1">IA702</strain>
    </source>
</reference>
<accession>A0A9N9EW27</accession>
<comment type="caution">
    <text evidence="1">The sequence shown here is derived from an EMBL/GenBank/DDBJ whole genome shotgun (WGS) entry which is preliminary data.</text>
</comment>
<dbReference type="EMBL" id="CAJVPJ010000214">
    <property type="protein sequence ID" value="CAG8496511.1"/>
    <property type="molecule type" value="Genomic_DNA"/>
</dbReference>